<dbReference type="Gene3D" id="3.30.565.10">
    <property type="entry name" value="Histidine kinase-like ATPase, C-terminal domain"/>
    <property type="match status" value="1"/>
</dbReference>
<dbReference type="InterPro" id="IPR010979">
    <property type="entry name" value="Ribosomal_uS13-like_H2TH"/>
</dbReference>
<dbReference type="SMART" id="SM00387">
    <property type="entry name" value="HATPase_c"/>
    <property type="match status" value="1"/>
</dbReference>
<evidence type="ECO:0000313" key="10">
    <source>
        <dbReference type="EMBL" id="AJM93279.1"/>
    </source>
</evidence>
<comment type="function">
    <text evidence="7">Relaxes both positive and negative superturns and exhibits a strong decatenase activity.</text>
</comment>
<dbReference type="Pfam" id="PF09239">
    <property type="entry name" value="Topo-VIb_trans"/>
    <property type="match status" value="1"/>
</dbReference>
<dbReference type="SUPFAM" id="SSF46946">
    <property type="entry name" value="S13-like H2TH domain"/>
    <property type="match status" value="1"/>
</dbReference>
<organism evidence="10 11">
    <name type="scientific">Nitrosopumilus piranensis</name>
    <dbReference type="NCBI Taxonomy" id="1582439"/>
    <lineage>
        <taxon>Archaea</taxon>
        <taxon>Nitrososphaerota</taxon>
        <taxon>Nitrososphaeria</taxon>
        <taxon>Nitrosopumilales</taxon>
        <taxon>Nitrosopumilaceae</taxon>
        <taxon>Nitrosopumilus</taxon>
    </lineage>
</organism>
<keyword evidence="3 7" id="KW-0799">Topoisomerase</keyword>
<dbReference type="EC" id="5.6.2.2" evidence="7"/>
<feature type="binding site" evidence="7">
    <location>
        <position position="532"/>
    </location>
    <ligand>
        <name>ATP</name>
        <dbReference type="ChEBI" id="CHEBI:30616"/>
    </ligand>
</feature>
<keyword evidence="4 7" id="KW-0238">DNA-binding</keyword>
<dbReference type="HOGENOM" id="CLU_006403_0_0_2"/>
<dbReference type="InterPro" id="IPR020568">
    <property type="entry name" value="Ribosomal_Su5_D2-typ_SF"/>
</dbReference>
<keyword evidence="11" id="KW-1185">Reference proteome</keyword>
<evidence type="ECO:0000256" key="3">
    <source>
        <dbReference type="ARBA" id="ARBA00023029"/>
    </source>
</evidence>
<dbReference type="Gene3D" id="3.30.230.10">
    <property type="match status" value="1"/>
</dbReference>
<reference evidence="11" key="1">
    <citation type="submission" date="2015-02" db="EMBL/GenBank/DDBJ databases">
        <title>Characterization of two novel Thaumarchaeota isolated from the Northern Adriatic Sea.</title>
        <authorList>
            <person name="Bayer B."/>
            <person name="Vojvoda J."/>
            <person name="Offre P."/>
            <person name="Srivastava A."/>
            <person name="Elisabeth N."/>
            <person name="Garcia J.A.L."/>
            <person name="Schleper C."/>
            <person name="Herndl G.J."/>
        </authorList>
    </citation>
    <scope>NUCLEOTIDE SEQUENCE [LARGE SCALE GENOMIC DNA]</scope>
    <source>
        <strain evidence="11">D3C</strain>
    </source>
</reference>
<proteinExistence type="inferred from homology"/>
<dbReference type="Gene3D" id="1.10.8.50">
    <property type="match status" value="1"/>
</dbReference>
<protein>
    <recommendedName>
        <fullName evidence="7">Type 2 DNA topoisomerase 6 subunit B</fullName>
        <ecNumber evidence="7">5.6.2.2</ecNumber>
    </recommendedName>
    <alternativeName>
        <fullName evidence="7">Type II DNA topoisomerase VI subunit B</fullName>
        <shortName evidence="7">TopoVI-B</shortName>
    </alternativeName>
</protein>
<comment type="similarity">
    <text evidence="7">Belongs to the TOP6B family.</text>
</comment>
<gene>
    <name evidence="7 10" type="primary">top6B</name>
    <name evidence="10" type="ORF">NPIRD3C_2069</name>
</gene>
<dbReference type="CDD" id="cd00823">
    <property type="entry name" value="TopoIIB_Trans"/>
    <property type="match status" value="1"/>
</dbReference>
<feature type="region of interest" description="Disordered" evidence="8">
    <location>
        <begin position="605"/>
        <end position="628"/>
    </location>
</feature>
<evidence type="ECO:0000256" key="8">
    <source>
        <dbReference type="SAM" id="MobiDB-lite"/>
    </source>
</evidence>
<dbReference type="SUPFAM" id="SSF54211">
    <property type="entry name" value="Ribosomal protein S5 domain 2-like"/>
    <property type="match status" value="1"/>
</dbReference>
<dbReference type="PATRIC" id="fig|1582439.9.peg.2143"/>
<name>A0A0C5BY82_9ARCH</name>
<feature type="domain" description="Histidine kinase/HSP90-like ATPase" evidence="9">
    <location>
        <begin position="28"/>
        <end position="153"/>
    </location>
</feature>
<dbReference type="GO" id="GO:0003918">
    <property type="term" value="F:DNA topoisomerase type II (double strand cut, ATP-hydrolyzing) activity"/>
    <property type="evidence" value="ECO:0007669"/>
    <property type="project" value="UniProtKB-UniRule"/>
</dbReference>
<evidence type="ECO:0000256" key="6">
    <source>
        <dbReference type="ARBA" id="ARBA00063696"/>
    </source>
</evidence>
<dbReference type="RefSeq" id="WP_148703975.1">
    <property type="nucleotide sequence ID" value="NZ_CP010868.1"/>
</dbReference>
<reference evidence="10 11" key="3">
    <citation type="journal article" date="2019" name="Int. J. Syst. Evol. Microbiol.">
        <title>Nitrosopumilus adriaticus sp. nov. and Nitrosopumilus piranensis sp. nov., two ammonia-oxidizing archaea from the Adriatic Sea and members of the class Nitrososphaeria.</title>
        <authorList>
            <person name="Bayer B."/>
            <person name="Vojvoda J."/>
            <person name="Reinthaler T."/>
            <person name="Reyes C."/>
            <person name="Pinto M."/>
            <person name="Herndl G.J."/>
        </authorList>
    </citation>
    <scope>NUCLEOTIDE SEQUENCE [LARGE SCALE GENOMIC DNA]</scope>
    <source>
        <strain evidence="10 11">D3C</strain>
    </source>
</reference>
<dbReference type="GO" id="GO:0003677">
    <property type="term" value="F:DNA binding"/>
    <property type="evidence" value="ECO:0007669"/>
    <property type="project" value="UniProtKB-UniRule"/>
</dbReference>
<dbReference type="GO" id="GO:0005524">
    <property type="term" value="F:ATP binding"/>
    <property type="evidence" value="ECO:0007669"/>
    <property type="project" value="UniProtKB-UniRule"/>
</dbReference>
<dbReference type="AlphaFoldDB" id="A0A0C5BY82"/>
<dbReference type="InterPro" id="IPR005734">
    <property type="entry name" value="TopoVI_B"/>
</dbReference>
<reference evidence="10 11" key="2">
    <citation type="journal article" date="2016" name="ISME J.">
        <title>Physiological and genomic characterization of two novel marine thaumarchaeal strains indicates niche differentiation.</title>
        <authorList>
            <person name="Bayer B."/>
            <person name="Vojvoda J."/>
            <person name="Offre P."/>
            <person name="Alves R.J."/>
            <person name="Elisabeth N.H."/>
            <person name="Garcia J.A."/>
            <person name="Volland J.M."/>
            <person name="Srivastava A."/>
            <person name="Schleper C."/>
            <person name="Herndl G.J."/>
        </authorList>
    </citation>
    <scope>NUCLEOTIDE SEQUENCE [LARGE SCALE GENOMIC DNA]</scope>
    <source>
        <strain evidence="10 11">D3C</strain>
    </source>
</reference>
<dbReference type="PANTHER" id="PTHR48444:SF1">
    <property type="entry name" value="DNA TOPOISOMERASE 6 SUBUNIT B"/>
    <property type="match status" value="1"/>
</dbReference>
<dbReference type="FunFam" id="3.30.565.10:FF:000062">
    <property type="entry name" value="Type 2 DNA topoisomerase 6 subunit B"/>
    <property type="match status" value="1"/>
</dbReference>
<keyword evidence="2 7" id="KW-0067">ATP-binding</keyword>
<evidence type="ECO:0000256" key="2">
    <source>
        <dbReference type="ARBA" id="ARBA00022840"/>
    </source>
</evidence>
<dbReference type="NCBIfam" id="TIGR01052">
    <property type="entry name" value="top6b"/>
    <property type="match status" value="1"/>
</dbReference>
<feature type="binding site" evidence="7">
    <location>
        <position position="43"/>
    </location>
    <ligand>
        <name>ATP</name>
        <dbReference type="ChEBI" id="CHEBI:30616"/>
    </ligand>
</feature>
<dbReference type="HAMAP" id="MF_00322">
    <property type="entry name" value="Top6B"/>
    <property type="match status" value="1"/>
</dbReference>
<evidence type="ECO:0000256" key="5">
    <source>
        <dbReference type="ARBA" id="ARBA00023235"/>
    </source>
</evidence>
<dbReference type="STRING" id="1582439.NPIRD3C_2069"/>
<dbReference type="GO" id="GO:0006260">
    <property type="term" value="P:DNA replication"/>
    <property type="evidence" value="ECO:0007669"/>
    <property type="project" value="UniProtKB-UniRule"/>
</dbReference>
<dbReference type="GO" id="GO:0006265">
    <property type="term" value="P:DNA topological change"/>
    <property type="evidence" value="ECO:0007669"/>
    <property type="project" value="UniProtKB-UniRule"/>
</dbReference>
<comment type="catalytic activity">
    <reaction evidence="7">
        <text>ATP-dependent breakage, passage and rejoining of double-stranded DNA.</text>
        <dbReference type="EC" id="5.6.2.2"/>
    </reaction>
</comment>
<feature type="binding site" evidence="7">
    <location>
        <position position="80"/>
    </location>
    <ligand>
        <name>ATP</name>
        <dbReference type="ChEBI" id="CHEBI:30616"/>
    </ligand>
</feature>
<dbReference type="KEGG" id="nid:NPIRD3C_2069"/>
<keyword evidence="5 7" id="KW-0413">Isomerase</keyword>
<evidence type="ECO:0000259" key="9">
    <source>
        <dbReference type="SMART" id="SM00387"/>
    </source>
</evidence>
<dbReference type="Pfam" id="PF02518">
    <property type="entry name" value="HATPase_c"/>
    <property type="match status" value="1"/>
</dbReference>
<dbReference type="InterPro" id="IPR014721">
    <property type="entry name" value="Ribsml_uS5_D2-typ_fold_subgr"/>
</dbReference>
<dbReference type="EMBL" id="CP010868">
    <property type="protein sequence ID" value="AJM93279.1"/>
    <property type="molecule type" value="Genomic_DNA"/>
</dbReference>
<evidence type="ECO:0000256" key="1">
    <source>
        <dbReference type="ARBA" id="ARBA00022741"/>
    </source>
</evidence>
<evidence type="ECO:0000256" key="7">
    <source>
        <dbReference type="HAMAP-Rule" id="MF_00322"/>
    </source>
</evidence>
<dbReference type="Proteomes" id="UP000032027">
    <property type="component" value="Chromosome"/>
</dbReference>
<comment type="caution">
    <text evidence="7">Lacks conserved residue(s) required for the propagation of feature annotation.</text>
</comment>
<feature type="binding site" evidence="7">
    <location>
        <begin position="101"/>
        <end position="102"/>
    </location>
    <ligand>
        <name>ATP</name>
        <dbReference type="ChEBI" id="CHEBI:30616"/>
    </ligand>
</feature>
<dbReference type="GeneID" id="41601144"/>
<accession>A0A0C5BY82</accession>
<evidence type="ECO:0000256" key="4">
    <source>
        <dbReference type="ARBA" id="ARBA00023125"/>
    </source>
</evidence>
<dbReference type="PANTHER" id="PTHR48444">
    <property type="entry name" value="DNA TOPOISOMERASE 6 SUBUNIT B"/>
    <property type="match status" value="1"/>
</dbReference>
<comment type="subunit">
    <text evidence="6 7">Homodimer. Heterotetramer of two Top6A and two Top6B chains.</text>
</comment>
<evidence type="ECO:0000313" key="11">
    <source>
        <dbReference type="Proteomes" id="UP000032027"/>
    </source>
</evidence>
<dbReference type="InterPro" id="IPR036890">
    <property type="entry name" value="HATPase_C_sf"/>
</dbReference>
<dbReference type="InterPro" id="IPR015320">
    <property type="entry name" value="TopoVI_B_transducer"/>
</dbReference>
<dbReference type="SUPFAM" id="SSF55874">
    <property type="entry name" value="ATPase domain of HSP90 chaperone/DNA topoisomerase II/histidine kinase"/>
    <property type="match status" value="1"/>
</dbReference>
<dbReference type="NCBIfam" id="NF003218">
    <property type="entry name" value="PRK04184.1"/>
    <property type="match status" value="1"/>
</dbReference>
<keyword evidence="1 7" id="KW-0547">Nucleotide-binding</keyword>
<dbReference type="OrthoDB" id="65493at2157"/>
<sequence>MSSIKEKFNQISPSEFFYSNRDLAGFSNPTRSLYTAVREFVENALDACDQKGVLPDVHLTIKAVEPDKPDPKPYILTVKDNGPGVDAKHIPLAFGTVLYGSKFGLKQARGMFGLGATMAILYGQITTNKPVVVKSSTDAKIQNQFEILLDIQKNKPVIVKHTTKEISKKGLSVSICLEGDYSKAGNKIRDYVYETSLITPYATITFDDPKGQKFHHPRFVKEIPPPPTIIRPHPHGIDVERIRRMIVESQFEIPTIDDTMIEKVRKDLGLSKQNLSFSAIMAKAKKKWKNLSRQVRVVIALMSFLKMDFEKLSKIRIEDLDVPNKKLYYWDFGDSQSKTVEMDPESQYYKQLTNTVQGEPLTTFLTKRFQRIGPTTAVKFAEFAGFKPEKRMGTLTNQELVNLSDSLQKFDDFMAPDSSCLAPLGEGPLEKGIQKFFNPDFVAVVQRPASAYSGFPFIVEMGIAYGGDIKTGGPHVYRYANRIPLLYDEGSDVVLKVVNDTDWGRYKVKGDPPFIIVSHICSTRIPYKTAGKENVADRQEIERELRLGLQFLSRKLAAFMSKRGQAEMAKKRANLYAKYIPMIAEFCTELAGKKKQPNYKKILDELEPAETKQTETKTLEEEKPIENK</sequence>
<dbReference type="InterPro" id="IPR003594">
    <property type="entry name" value="HATPase_dom"/>
</dbReference>